<evidence type="ECO:0000256" key="2">
    <source>
        <dbReference type="ARBA" id="ARBA00005653"/>
    </source>
</evidence>
<reference evidence="13" key="1">
    <citation type="submission" date="2023-12" db="EMBL/GenBank/DDBJ databases">
        <title>Genome assembly of Anisodus tanguticus.</title>
        <authorList>
            <person name="Wang Y.-J."/>
        </authorList>
    </citation>
    <scope>NUCLEOTIDE SEQUENCE</scope>
    <source>
        <strain evidence="13">KB-2021</strain>
        <tissue evidence="13">Leaf</tissue>
    </source>
</reference>
<feature type="transmembrane region" description="Helical" evidence="11">
    <location>
        <begin position="259"/>
        <end position="279"/>
    </location>
</feature>
<evidence type="ECO:0000256" key="8">
    <source>
        <dbReference type="ARBA" id="ARBA00023065"/>
    </source>
</evidence>
<dbReference type="Pfam" id="PF04678">
    <property type="entry name" value="MCU"/>
    <property type="match status" value="1"/>
</dbReference>
<dbReference type="GO" id="GO:0051560">
    <property type="term" value="P:mitochondrial calcium ion homeostasis"/>
    <property type="evidence" value="ECO:0007669"/>
    <property type="project" value="InterPro"/>
</dbReference>
<keyword evidence="9 11" id="KW-0472">Membrane</keyword>
<evidence type="ECO:0000256" key="5">
    <source>
        <dbReference type="ARBA" id="ARBA00022692"/>
    </source>
</evidence>
<dbReference type="EMBL" id="JAVYJV010000010">
    <property type="protein sequence ID" value="KAK4360689.1"/>
    <property type="molecule type" value="Genomic_DNA"/>
</dbReference>
<comment type="subcellular location">
    <subcellularLocation>
        <location evidence="1">Membrane</location>
        <topology evidence="1">Multi-pass membrane protein</topology>
    </subcellularLocation>
</comment>
<evidence type="ECO:0000256" key="4">
    <source>
        <dbReference type="ARBA" id="ARBA00022568"/>
    </source>
</evidence>
<keyword evidence="8" id="KW-0406">Ion transport</keyword>
<organism evidence="13 14">
    <name type="scientific">Anisodus tanguticus</name>
    <dbReference type="NCBI Taxonomy" id="243964"/>
    <lineage>
        <taxon>Eukaryota</taxon>
        <taxon>Viridiplantae</taxon>
        <taxon>Streptophyta</taxon>
        <taxon>Embryophyta</taxon>
        <taxon>Tracheophyta</taxon>
        <taxon>Spermatophyta</taxon>
        <taxon>Magnoliopsida</taxon>
        <taxon>eudicotyledons</taxon>
        <taxon>Gunneridae</taxon>
        <taxon>Pentapetalae</taxon>
        <taxon>asterids</taxon>
        <taxon>lamiids</taxon>
        <taxon>Solanales</taxon>
        <taxon>Solanaceae</taxon>
        <taxon>Solanoideae</taxon>
        <taxon>Hyoscyameae</taxon>
        <taxon>Anisodus</taxon>
    </lineage>
</organism>
<name>A0AAE1RXR5_9SOLA</name>
<keyword evidence="5 11" id="KW-0812">Transmembrane</keyword>
<dbReference type="PANTHER" id="PTHR13462">
    <property type="entry name" value="CALCIUM UNIPORTER PROTEIN, MITOCHONDRIAL"/>
    <property type="match status" value="1"/>
</dbReference>
<accession>A0AAE1RXR5</accession>
<evidence type="ECO:0000256" key="6">
    <source>
        <dbReference type="ARBA" id="ARBA00022837"/>
    </source>
</evidence>
<evidence type="ECO:0000256" key="7">
    <source>
        <dbReference type="ARBA" id="ARBA00022989"/>
    </source>
</evidence>
<dbReference type="InterPro" id="IPR039055">
    <property type="entry name" value="MCU_fam"/>
</dbReference>
<evidence type="ECO:0000256" key="10">
    <source>
        <dbReference type="SAM" id="MobiDB-lite"/>
    </source>
</evidence>
<proteinExistence type="inferred from homology"/>
<dbReference type="GO" id="GO:1990246">
    <property type="term" value="C:uniplex complex"/>
    <property type="evidence" value="ECO:0007669"/>
    <property type="project" value="TreeGrafter"/>
</dbReference>
<dbReference type="GO" id="GO:0036444">
    <property type="term" value="P:calcium import into the mitochondrion"/>
    <property type="evidence" value="ECO:0007669"/>
    <property type="project" value="TreeGrafter"/>
</dbReference>
<evidence type="ECO:0000256" key="1">
    <source>
        <dbReference type="ARBA" id="ARBA00004141"/>
    </source>
</evidence>
<evidence type="ECO:0000256" key="3">
    <source>
        <dbReference type="ARBA" id="ARBA00022448"/>
    </source>
</evidence>
<evidence type="ECO:0000313" key="13">
    <source>
        <dbReference type="EMBL" id="KAK4360689.1"/>
    </source>
</evidence>
<gene>
    <name evidence="13" type="ORF">RND71_019641</name>
</gene>
<keyword evidence="7 11" id="KW-1133">Transmembrane helix</keyword>
<dbReference type="InterPro" id="IPR006769">
    <property type="entry name" value="MCU_C"/>
</dbReference>
<feature type="region of interest" description="Disordered" evidence="10">
    <location>
        <begin position="33"/>
        <end position="52"/>
    </location>
</feature>
<dbReference type="GO" id="GO:0015292">
    <property type="term" value="F:uniporter activity"/>
    <property type="evidence" value="ECO:0007669"/>
    <property type="project" value="TreeGrafter"/>
</dbReference>
<sequence>MAFKKTVAQRLFNAYKTTGFSISACRISSSSMASRTLTPPHPDKQIAPEPGDNGIFRRLIHRRPMYPSPATSPELRSLPTGESLIEKLREMDISRNRIKLDGLMPPEPEGKLTVADVRKVLKVSQLEMVKSRLTQIEKNCISYSEFLQICSGISSNNDQGLEFAKILDDSGTVIVLGNVVFLRPDQVVKTLQGLLPMFMTNQNDPQMMKELNQMEEEKTAIDKKAEILVRRELWCGLGYFVIQTAAFMRLTFWELSWDVMEPICFYVTSIYCMAGYTFFLRTSKEPSFEGFFQSRFVAKQKRLMKLRNFDLQRYNELRRVCYPRSSSPLGSTVTFNSSDNVH</sequence>
<dbReference type="GO" id="GO:0005262">
    <property type="term" value="F:calcium channel activity"/>
    <property type="evidence" value="ECO:0007669"/>
    <property type="project" value="TreeGrafter"/>
</dbReference>
<evidence type="ECO:0000256" key="9">
    <source>
        <dbReference type="ARBA" id="ARBA00023136"/>
    </source>
</evidence>
<keyword evidence="3" id="KW-0813">Transport</keyword>
<evidence type="ECO:0000259" key="12">
    <source>
        <dbReference type="Pfam" id="PF04678"/>
    </source>
</evidence>
<evidence type="ECO:0000256" key="11">
    <source>
        <dbReference type="SAM" id="Phobius"/>
    </source>
</evidence>
<feature type="transmembrane region" description="Helical" evidence="11">
    <location>
        <begin position="233"/>
        <end position="253"/>
    </location>
</feature>
<dbReference type="PANTHER" id="PTHR13462:SF31">
    <property type="entry name" value="CALCIUM UNIPORTER PROTEIN 1, MITOCHONDRIAL"/>
    <property type="match status" value="1"/>
</dbReference>
<comment type="caution">
    <text evidence="13">The sequence shown here is derived from an EMBL/GenBank/DDBJ whole genome shotgun (WGS) entry which is preliminary data.</text>
</comment>
<keyword evidence="14" id="KW-1185">Reference proteome</keyword>
<comment type="similarity">
    <text evidence="2">Belongs to the MCU (TC 1.A.77) family.</text>
</comment>
<protein>
    <recommendedName>
        <fullName evidence="12">Calcium uniporter protein C-terminal domain-containing protein</fullName>
    </recommendedName>
</protein>
<evidence type="ECO:0000313" key="14">
    <source>
        <dbReference type="Proteomes" id="UP001291623"/>
    </source>
</evidence>
<dbReference type="Proteomes" id="UP001291623">
    <property type="component" value="Unassembled WGS sequence"/>
</dbReference>
<keyword evidence="6" id="KW-0106">Calcium</keyword>
<dbReference type="AlphaFoldDB" id="A0AAE1RXR5"/>
<feature type="domain" description="Calcium uniporter protein C-terminal" evidence="12">
    <location>
        <begin position="158"/>
        <end position="317"/>
    </location>
</feature>
<keyword evidence="4" id="KW-0109">Calcium transport</keyword>